<comment type="caution">
    <text evidence="1">The sequence shown here is derived from an EMBL/GenBank/DDBJ whole genome shotgun (WGS) entry which is preliminary data.</text>
</comment>
<evidence type="ECO:0000313" key="1">
    <source>
        <dbReference type="EMBL" id="RVW08217.1"/>
    </source>
</evidence>
<keyword evidence="2" id="KW-1185">Reference proteome</keyword>
<evidence type="ECO:0000313" key="2">
    <source>
        <dbReference type="Proteomes" id="UP000286208"/>
    </source>
</evidence>
<dbReference type="RefSeq" id="WP_127917379.1">
    <property type="nucleotide sequence ID" value="NZ_RKLP01000009.1"/>
</dbReference>
<dbReference type="Proteomes" id="UP000286208">
    <property type="component" value="Unassembled WGS sequence"/>
</dbReference>
<sequence>MANEAIAPEIADYLGRYVYALVDPRGGVPFYVGKGTRDRVLHHGWAARALSVDEETTAEKAKLARINEIEAAGLEVDIWILRRGMSIAEYGHVEATVIDLLLTFAIAPLSEGSRPISLSGGTALTNRVRGGKSDSGIARLSDIVDALAAPQLTAQDPLLLITLNGWTEAEEECPGGVVRDGHGFHPAWKDKKVLEKEIVRLGNSVRCWWTLNPDNVKSKGIEHLVAVHEGVTRGLFRILEGSAETIPTVTANGAPTRRSGFRVEPVTSGSLFDRVVGPHGHRVPPKKRGDQSQFRYWPYS</sequence>
<dbReference type="EMBL" id="RKLP01000009">
    <property type="protein sequence ID" value="RVW08217.1"/>
    <property type="molecule type" value="Genomic_DNA"/>
</dbReference>
<dbReference type="AlphaFoldDB" id="A0A3S3ATP3"/>
<reference evidence="1 2" key="1">
    <citation type="submission" date="2018-11" db="EMBL/GenBank/DDBJ databases">
        <title>Rhodococcus spongicola sp. nov. and Rhodococcus xishaensis sp. nov. from marine sponges.</title>
        <authorList>
            <person name="Li L."/>
            <person name="Lin H.W."/>
        </authorList>
    </citation>
    <scope>NUCLEOTIDE SEQUENCE [LARGE SCALE GENOMIC DNA]</scope>
    <source>
        <strain evidence="1 2">CCTCC AB2014297</strain>
    </source>
</reference>
<accession>A0A3S3ATP3</accession>
<dbReference type="OrthoDB" id="4037078at2"/>
<dbReference type="Pfam" id="PF22945">
    <property type="entry name" value="LEM-3_GIY-YIG"/>
    <property type="match status" value="1"/>
</dbReference>
<protein>
    <submittedName>
        <fullName evidence="1">GIY-YIG nuclease family protein</fullName>
    </submittedName>
</protein>
<name>A0A3S3ATP3_9NOCA</name>
<dbReference type="CDD" id="cd10440">
    <property type="entry name" value="GIY-YIG_COG3680"/>
    <property type="match status" value="1"/>
</dbReference>
<organism evidence="1 2">
    <name type="scientific">Prescottella agglutinans</name>
    <dbReference type="NCBI Taxonomy" id="1644129"/>
    <lineage>
        <taxon>Bacteria</taxon>
        <taxon>Bacillati</taxon>
        <taxon>Actinomycetota</taxon>
        <taxon>Actinomycetes</taxon>
        <taxon>Mycobacteriales</taxon>
        <taxon>Nocardiaceae</taxon>
        <taxon>Prescottella</taxon>
    </lineage>
</organism>
<gene>
    <name evidence="1" type="ORF">EGT67_17580</name>
</gene>
<proteinExistence type="predicted"/>